<protein>
    <submittedName>
        <fullName evidence="1">Uncharacterized protein</fullName>
    </submittedName>
</protein>
<reference evidence="1" key="1">
    <citation type="submission" date="2016-10" db="EMBL/GenBank/DDBJ databases">
        <authorList>
            <person name="Benchimol M."/>
            <person name="Almeida L.G."/>
            <person name="Vasconcelos A.T."/>
            <person name="Perreira-Neves A."/>
            <person name="Rosa I.A."/>
            <person name="Tasca T."/>
            <person name="Bogo M.R."/>
            <person name="de Souza W."/>
        </authorList>
    </citation>
    <scope>NUCLEOTIDE SEQUENCE [LARGE SCALE GENOMIC DNA]</scope>
    <source>
        <strain evidence="1">K</strain>
    </source>
</reference>
<proteinExistence type="predicted"/>
<dbReference type="RefSeq" id="XP_068361153.1">
    <property type="nucleotide sequence ID" value="XM_068503271.1"/>
</dbReference>
<dbReference type="EMBL" id="MLAK01000680">
    <property type="protein sequence ID" value="OHT08017.1"/>
    <property type="molecule type" value="Genomic_DNA"/>
</dbReference>
<accession>A0A1J4K944</accession>
<comment type="caution">
    <text evidence="1">The sequence shown here is derived from an EMBL/GenBank/DDBJ whole genome shotgun (WGS) entry which is preliminary data.</text>
</comment>
<gene>
    <name evidence="1" type="ORF">TRFO_23641</name>
</gene>
<evidence type="ECO:0000313" key="2">
    <source>
        <dbReference type="Proteomes" id="UP000179807"/>
    </source>
</evidence>
<dbReference type="VEuPathDB" id="TrichDB:TRFO_23641"/>
<keyword evidence="2" id="KW-1185">Reference proteome</keyword>
<sequence>MILIYFFSILSLSNELPDDSLLPFDLIDLYGDWNVLITHSNGQFSDEDFQFSPSIKMFIMKINGSVKITTTALRYIGKLYHANVTDNVIELFDDQLSLVSTISASKLDNQTVFLRGVSPNEDYLVSGFMSPNHKSIITITSTKSDDVYIIRGKPPKVITATEIIQRLLPALSILIFMGFGRVYRARFWNQYAQMNTRTLQKRINEVSKAQKK</sequence>
<organism evidence="1 2">
    <name type="scientific">Tritrichomonas foetus</name>
    <dbReference type="NCBI Taxonomy" id="1144522"/>
    <lineage>
        <taxon>Eukaryota</taxon>
        <taxon>Metamonada</taxon>
        <taxon>Parabasalia</taxon>
        <taxon>Tritrichomonadida</taxon>
        <taxon>Tritrichomonadidae</taxon>
        <taxon>Tritrichomonas</taxon>
    </lineage>
</organism>
<dbReference type="Proteomes" id="UP000179807">
    <property type="component" value="Unassembled WGS sequence"/>
</dbReference>
<evidence type="ECO:0000313" key="1">
    <source>
        <dbReference type="EMBL" id="OHT08017.1"/>
    </source>
</evidence>
<dbReference type="AlphaFoldDB" id="A0A1J4K944"/>
<dbReference type="GeneID" id="94837975"/>
<name>A0A1J4K944_9EUKA</name>